<evidence type="ECO:0000313" key="3">
    <source>
        <dbReference type="Proteomes" id="UP001139006"/>
    </source>
</evidence>
<feature type="transmembrane region" description="Helical" evidence="1">
    <location>
        <begin position="348"/>
        <end position="367"/>
    </location>
</feature>
<dbReference type="GO" id="GO:0140359">
    <property type="term" value="F:ABC-type transporter activity"/>
    <property type="evidence" value="ECO:0007669"/>
    <property type="project" value="InterPro"/>
</dbReference>
<keyword evidence="1" id="KW-0472">Membrane</keyword>
<evidence type="ECO:0000256" key="1">
    <source>
        <dbReference type="SAM" id="Phobius"/>
    </source>
</evidence>
<organism evidence="2 3">
    <name type="scientific">Ligilactobacillus ubinensis</name>
    <dbReference type="NCBI Taxonomy" id="2876789"/>
    <lineage>
        <taxon>Bacteria</taxon>
        <taxon>Bacillati</taxon>
        <taxon>Bacillota</taxon>
        <taxon>Bacilli</taxon>
        <taxon>Lactobacillales</taxon>
        <taxon>Lactobacillaceae</taxon>
        <taxon>Ligilactobacillus</taxon>
    </lineage>
</organism>
<accession>A0A9X2JL66</accession>
<feature type="transmembrane region" description="Helical" evidence="1">
    <location>
        <begin position="467"/>
        <end position="489"/>
    </location>
</feature>
<name>A0A9X2JL66_9LACO</name>
<feature type="transmembrane region" description="Helical" evidence="1">
    <location>
        <begin position="110"/>
        <end position="130"/>
    </location>
</feature>
<keyword evidence="1" id="KW-0812">Transmembrane</keyword>
<proteinExistence type="predicted"/>
<dbReference type="AlphaFoldDB" id="A0A9X2JL66"/>
<feature type="transmembrane region" description="Helical" evidence="1">
    <location>
        <begin position="388"/>
        <end position="404"/>
    </location>
</feature>
<protein>
    <submittedName>
        <fullName evidence="2">ABC transporter permease</fullName>
    </submittedName>
</protein>
<reference evidence="2 3" key="1">
    <citation type="journal article" date="2023" name="Int. J. Syst. Evol. Microbiol.">
        <title>Ligilactobacillus ubinensis sp. nov., a novel species isolated from the wild ferment of a durian fruit (Durio zibethinus).</title>
        <authorList>
            <person name="Heng Y.C."/>
            <person name="Menon N."/>
            <person name="Chen B."/>
            <person name="Loo B.Z.L."/>
            <person name="Wong G.W.J."/>
            <person name="Lim A.C.H."/>
            <person name="Silvaraju S."/>
            <person name="Kittelmann S."/>
        </authorList>
    </citation>
    <scope>NUCLEOTIDE SEQUENCE [LARGE SCALE GENOMIC DNA]</scope>
    <source>
        <strain evidence="2 3">WILCCON 0076</strain>
    </source>
</reference>
<feature type="transmembrane region" description="Helical" evidence="1">
    <location>
        <begin position="173"/>
        <end position="192"/>
    </location>
</feature>
<feature type="transmembrane region" description="Helical" evidence="1">
    <location>
        <begin position="57"/>
        <end position="79"/>
    </location>
</feature>
<gene>
    <name evidence="2" type="ORF">LB941_00200</name>
</gene>
<dbReference type="EMBL" id="JAIULA010000001">
    <property type="protein sequence ID" value="MCP0885751.1"/>
    <property type="molecule type" value="Genomic_DNA"/>
</dbReference>
<feature type="transmembrane region" description="Helical" evidence="1">
    <location>
        <begin position="262"/>
        <end position="283"/>
    </location>
</feature>
<feature type="transmembrane region" description="Helical" evidence="1">
    <location>
        <begin position="317"/>
        <end position="336"/>
    </location>
</feature>
<sequence>MKGSFQATLRERMRHTSFLALCIGLIFSITFMIPHGSGVMRAIIINPDTYEQANNASWSAISISFIMGFFLPLIGAAFLRNSIQLDRDNGTMDLFITTKFSRLKYILGKFFSNVCIMLIFLVLIFIFSAVETLLKYHLVGFNLIQFTLPFLILLPGLVFVSAITLFTEVLPGLRGRIGTIVLVIFLTVLYASETSYQTSTSYLQRLFNISGSNYLITNIKQSIAQTSNQGLTLLKIIGSTSTNYTGKKQLVFLPLQLTTGDLLNMLTLILLSFMFVFLASLFLEHSPIKKTRINLARRNTALFASEKLSVIYTPLKLLIRSVPSYWILLIIGLWLWNFSASDYNFIHLTFPLLFLAALPLFAELGTAEVKENVYQWLGSVSKAQKKHSFKESITGILLSLFLIVPSINKVSVSVLIALIFWAIQLPLFAQIIGRFANSKQLFQVILIVFFYLYLNGAPLLPFNESNVAMLGIIYLVIAIVCLIALRFNLQNINNALNKQ</sequence>
<dbReference type="GO" id="GO:0005886">
    <property type="term" value="C:plasma membrane"/>
    <property type="evidence" value="ECO:0007669"/>
    <property type="project" value="UniProtKB-SubCell"/>
</dbReference>
<dbReference type="Proteomes" id="UP001139006">
    <property type="component" value="Unassembled WGS sequence"/>
</dbReference>
<feature type="transmembrane region" description="Helical" evidence="1">
    <location>
        <begin position="441"/>
        <end position="461"/>
    </location>
</feature>
<comment type="caution">
    <text evidence="2">The sequence shown here is derived from an EMBL/GenBank/DDBJ whole genome shotgun (WGS) entry which is preliminary data.</text>
</comment>
<keyword evidence="1" id="KW-1133">Transmembrane helix</keyword>
<keyword evidence="3" id="KW-1185">Reference proteome</keyword>
<evidence type="ECO:0000313" key="2">
    <source>
        <dbReference type="EMBL" id="MCP0885751.1"/>
    </source>
</evidence>
<dbReference type="RefSeq" id="WP_253358399.1">
    <property type="nucleotide sequence ID" value="NZ_JAIULA010000001.1"/>
</dbReference>
<feature type="transmembrane region" description="Helical" evidence="1">
    <location>
        <begin position="142"/>
        <end position="166"/>
    </location>
</feature>
<feature type="transmembrane region" description="Helical" evidence="1">
    <location>
        <begin position="410"/>
        <end position="429"/>
    </location>
</feature>